<protein>
    <submittedName>
        <fullName evidence="4">Acyl carrier protein</fullName>
    </submittedName>
</protein>
<dbReference type="RefSeq" id="WP_094532888.1">
    <property type="nucleotide sequence ID" value="NZ_NHPJ01000097.1"/>
</dbReference>
<evidence type="ECO:0000256" key="1">
    <source>
        <dbReference type="ARBA" id="ARBA00022450"/>
    </source>
</evidence>
<sequence length="82" mass="9151">MSNEAVAERETLRNILNEILESKDDASTVSAINDDMSLTDDLGLDSLDLAEMTVRIEDEYRVDVFEDEVVDEVGEVLSKINS</sequence>
<keyword evidence="1" id="KW-0596">Phosphopantetheine</keyword>
<dbReference type="Pfam" id="PF00550">
    <property type="entry name" value="PP-binding"/>
    <property type="match status" value="1"/>
</dbReference>
<evidence type="ECO:0000313" key="5">
    <source>
        <dbReference type="Proteomes" id="UP000216308"/>
    </source>
</evidence>
<feature type="domain" description="Carrier" evidence="3">
    <location>
        <begin position="6"/>
        <end position="82"/>
    </location>
</feature>
<dbReference type="InterPro" id="IPR006162">
    <property type="entry name" value="Ppantetheine_attach_site"/>
</dbReference>
<organism evidence="4 5">
    <name type="scientific">Halorubrum halodurans</name>
    <dbReference type="NCBI Taxonomy" id="1383851"/>
    <lineage>
        <taxon>Archaea</taxon>
        <taxon>Methanobacteriati</taxon>
        <taxon>Methanobacteriota</taxon>
        <taxon>Stenosarchaea group</taxon>
        <taxon>Halobacteria</taxon>
        <taxon>Halobacteriales</taxon>
        <taxon>Haloferacaceae</taxon>
        <taxon>Halorubrum</taxon>
    </lineage>
</organism>
<dbReference type="PROSITE" id="PS50075">
    <property type="entry name" value="CARRIER"/>
    <property type="match status" value="1"/>
</dbReference>
<dbReference type="InterPro" id="IPR036736">
    <property type="entry name" value="ACP-like_sf"/>
</dbReference>
<evidence type="ECO:0000259" key="3">
    <source>
        <dbReference type="PROSITE" id="PS50075"/>
    </source>
</evidence>
<evidence type="ECO:0000313" key="4">
    <source>
        <dbReference type="EMBL" id="OYR55797.1"/>
    </source>
</evidence>
<accession>A0A256II35</accession>
<name>A0A256II35_9EURY</name>
<dbReference type="AlphaFoldDB" id="A0A256II35"/>
<dbReference type="Gene3D" id="1.10.1200.10">
    <property type="entry name" value="ACP-like"/>
    <property type="match status" value="1"/>
</dbReference>
<dbReference type="InterPro" id="IPR009081">
    <property type="entry name" value="PP-bd_ACP"/>
</dbReference>
<comment type="caution">
    <text evidence="4">The sequence shown here is derived from an EMBL/GenBank/DDBJ whole genome shotgun (WGS) entry which is preliminary data.</text>
</comment>
<dbReference type="PROSITE" id="PS00012">
    <property type="entry name" value="PHOSPHOPANTETHEINE"/>
    <property type="match status" value="1"/>
</dbReference>
<keyword evidence="2" id="KW-0597">Phosphoprotein</keyword>
<proteinExistence type="predicted"/>
<dbReference type="EMBL" id="NHPJ01000097">
    <property type="protein sequence ID" value="OYR55797.1"/>
    <property type="molecule type" value="Genomic_DNA"/>
</dbReference>
<evidence type="ECO:0000256" key="2">
    <source>
        <dbReference type="ARBA" id="ARBA00022553"/>
    </source>
</evidence>
<reference evidence="4 5" key="1">
    <citation type="journal article" date="2014" name="Front. Microbiol.">
        <title>Population and genomic analysis of the genus Halorubrum.</title>
        <authorList>
            <person name="Fullmer M.S."/>
            <person name="Soucy S.M."/>
            <person name="Swithers K.S."/>
            <person name="Makkay A.M."/>
            <person name="Wheeler R."/>
            <person name="Ventosa A."/>
            <person name="Gogarten J.P."/>
            <person name="Papke R.T."/>
        </authorList>
    </citation>
    <scope>NUCLEOTIDE SEQUENCE [LARGE SCALE GENOMIC DNA]</scope>
    <source>
        <strain evidence="4 5">Cb34</strain>
    </source>
</reference>
<dbReference type="Proteomes" id="UP000216308">
    <property type="component" value="Unassembled WGS sequence"/>
</dbReference>
<gene>
    <name evidence="4" type="ORF">DJ70_10765</name>
</gene>
<keyword evidence="5" id="KW-1185">Reference proteome</keyword>
<dbReference type="SUPFAM" id="SSF47336">
    <property type="entry name" value="ACP-like"/>
    <property type="match status" value="1"/>
</dbReference>